<evidence type="ECO:0000313" key="3">
    <source>
        <dbReference type="Proteomes" id="UP001416858"/>
    </source>
</evidence>
<accession>A0ABP9W015</accession>
<dbReference type="Proteomes" id="UP001416858">
    <property type="component" value="Unassembled WGS sequence"/>
</dbReference>
<gene>
    <name evidence="2" type="ORF">Rcae01_04696</name>
</gene>
<protein>
    <submittedName>
        <fullName evidence="2">Uncharacterized protein</fullName>
    </submittedName>
</protein>
<keyword evidence="3" id="KW-1185">Reference proteome</keyword>
<keyword evidence="1" id="KW-0472">Membrane</keyword>
<comment type="caution">
    <text evidence="2">The sequence shown here is derived from an EMBL/GenBank/DDBJ whole genome shotgun (WGS) entry which is preliminary data.</text>
</comment>
<keyword evidence="1" id="KW-1133">Transmembrane helix</keyword>
<keyword evidence="1" id="KW-0812">Transmembrane</keyword>
<sequence length="117" mass="12754">MTENPYSPASDLGDAIVDRYRVPFAIAFWLTAIIAVLLAVATIYSAYMNYVVLRDSGGKIPTYVPLVTILMICCSVGFAYSAFQWRNRKTRGALVTFLIATATVVGGPIILLILSMV</sequence>
<evidence type="ECO:0000313" key="2">
    <source>
        <dbReference type="EMBL" id="GAA5509198.1"/>
    </source>
</evidence>
<feature type="transmembrane region" description="Helical" evidence="1">
    <location>
        <begin position="26"/>
        <end position="48"/>
    </location>
</feature>
<evidence type="ECO:0000256" key="1">
    <source>
        <dbReference type="SAM" id="Phobius"/>
    </source>
</evidence>
<proteinExistence type="predicted"/>
<dbReference type="EMBL" id="BAABRO010000012">
    <property type="protein sequence ID" value="GAA5509198.1"/>
    <property type="molecule type" value="Genomic_DNA"/>
</dbReference>
<feature type="transmembrane region" description="Helical" evidence="1">
    <location>
        <begin position="60"/>
        <end position="80"/>
    </location>
</feature>
<organism evidence="2 3">
    <name type="scientific">Novipirellula caenicola</name>
    <dbReference type="NCBI Taxonomy" id="1536901"/>
    <lineage>
        <taxon>Bacteria</taxon>
        <taxon>Pseudomonadati</taxon>
        <taxon>Planctomycetota</taxon>
        <taxon>Planctomycetia</taxon>
        <taxon>Pirellulales</taxon>
        <taxon>Pirellulaceae</taxon>
        <taxon>Novipirellula</taxon>
    </lineage>
</organism>
<dbReference type="RefSeq" id="WP_345686054.1">
    <property type="nucleotide sequence ID" value="NZ_BAABRO010000012.1"/>
</dbReference>
<name>A0ABP9W015_9BACT</name>
<reference evidence="2 3" key="1">
    <citation type="submission" date="2024-02" db="EMBL/GenBank/DDBJ databases">
        <title>Rhodopirellula caenicola NBRC 110016.</title>
        <authorList>
            <person name="Ichikawa N."/>
            <person name="Katano-Makiyama Y."/>
            <person name="Hidaka K."/>
        </authorList>
    </citation>
    <scope>NUCLEOTIDE SEQUENCE [LARGE SCALE GENOMIC DNA]</scope>
    <source>
        <strain evidence="2 3">NBRC 110016</strain>
    </source>
</reference>
<feature type="transmembrane region" description="Helical" evidence="1">
    <location>
        <begin position="92"/>
        <end position="114"/>
    </location>
</feature>